<reference evidence="1 2" key="1">
    <citation type="submission" date="2017-03" db="EMBL/GenBank/DDBJ databases">
        <authorList>
            <person name="Afonso C.L."/>
            <person name="Miller P.J."/>
            <person name="Scott M.A."/>
            <person name="Spackman E."/>
            <person name="Goraichik I."/>
            <person name="Dimitrov K.M."/>
            <person name="Suarez D.L."/>
            <person name="Swayne D.E."/>
        </authorList>
    </citation>
    <scope>NUCLEOTIDE SEQUENCE [LARGE SCALE GENOMIC DNA]</scope>
    <source>
        <strain evidence="1 2">CECT 8397</strain>
    </source>
</reference>
<proteinExistence type="predicted"/>
<evidence type="ECO:0000313" key="1">
    <source>
        <dbReference type="EMBL" id="SLN32846.1"/>
    </source>
</evidence>
<accession>A0A1Y5S7F2</accession>
<organism evidence="1 2">
    <name type="scientific">Pseudooctadecabacter jejudonensis</name>
    <dbReference type="NCBI Taxonomy" id="1391910"/>
    <lineage>
        <taxon>Bacteria</taxon>
        <taxon>Pseudomonadati</taxon>
        <taxon>Pseudomonadota</taxon>
        <taxon>Alphaproteobacteria</taxon>
        <taxon>Rhodobacterales</taxon>
        <taxon>Paracoccaceae</taxon>
        <taxon>Pseudooctadecabacter</taxon>
    </lineage>
</organism>
<protein>
    <submittedName>
        <fullName evidence="1">Uncharacterized protein</fullName>
    </submittedName>
</protein>
<keyword evidence="2" id="KW-1185">Reference proteome</keyword>
<evidence type="ECO:0000313" key="2">
    <source>
        <dbReference type="Proteomes" id="UP000193623"/>
    </source>
</evidence>
<dbReference type="Proteomes" id="UP000193623">
    <property type="component" value="Unassembled WGS sequence"/>
</dbReference>
<gene>
    <name evidence="1" type="ORF">PSJ8397_01553</name>
</gene>
<dbReference type="AlphaFoldDB" id="A0A1Y5S7F2"/>
<name>A0A1Y5S7F2_9RHOB</name>
<sequence>MTMRDPLVMISISSLVYSEHALRASALRRAQSLEMMGEAYRVLSVARAALASTRVVAPETQPTQ</sequence>
<dbReference type="EMBL" id="FWFT01000002">
    <property type="protein sequence ID" value="SLN32846.1"/>
    <property type="molecule type" value="Genomic_DNA"/>
</dbReference>